<accession>A0AA36DC38</accession>
<dbReference type="Gene3D" id="1.20.1070.10">
    <property type="entry name" value="Rhodopsin 7-helix transmembrane proteins"/>
    <property type="match status" value="1"/>
</dbReference>
<protein>
    <submittedName>
        <fullName evidence="2">Uncharacterized protein</fullName>
    </submittedName>
</protein>
<feature type="non-terminal residue" evidence="2">
    <location>
        <position position="337"/>
    </location>
</feature>
<dbReference type="Pfam" id="PF10321">
    <property type="entry name" value="7TM_GPCR_Srt"/>
    <property type="match status" value="1"/>
</dbReference>
<dbReference type="EMBL" id="CATQJA010002702">
    <property type="protein sequence ID" value="CAJ0585023.1"/>
    <property type="molecule type" value="Genomic_DNA"/>
</dbReference>
<feature type="transmembrane region" description="Helical" evidence="1">
    <location>
        <begin position="37"/>
        <end position="61"/>
    </location>
</feature>
<keyword evidence="3" id="KW-1185">Reference proteome</keyword>
<sequence>MEGYFAYGTLADNPKYSCVNATLSEAEMAARNEKSPILGALYIAYGLLVQTCYALTLSVIATREFRQISCYKFMLSLGINPFLPGYLYMIGTEYCMLPRFLYVTGSICNGIFNTCCALCFFLVINRCVDFWKPYIADFLFRGWKTWIYVAISGIYGIFYAIIPPPIIFNSNYGSWIYHPFIPGKEHLVYVSVYQTVSNFIVASTIFICYVIICILHAMKTKGYHNQFQARAKRKILFQAITVCFFTMLTTGIWASMIFIPPTMTLMHIGHCSWQMMHGTPALVYLFMNKSIQRRVIKKFKRMCGYRPIFITEIGSVDNVSHHTQNANGTSAAANQLY</sequence>
<name>A0AA36DC38_9BILA</name>
<feature type="transmembrane region" description="Helical" evidence="1">
    <location>
        <begin position="265"/>
        <end position="287"/>
    </location>
</feature>
<proteinExistence type="predicted"/>
<evidence type="ECO:0000313" key="2">
    <source>
        <dbReference type="EMBL" id="CAJ0585023.1"/>
    </source>
</evidence>
<keyword evidence="1" id="KW-0472">Membrane</keyword>
<keyword evidence="1" id="KW-1133">Transmembrane helix</keyword>
<dbReference type="SUPFAM" id="SSF81321">
    <property type="entry name" value="Family A G protein-coupled receptor-like"/>
    <property type="match status" value="1"/>
</dbReference>
<dbReference type="PANTHER" id="PTHR23021">
    <property type="entry name" value="SERPENTINE RECEPTOR, CLASS T"/>
    <property type="match status" value="1"/>
</dbReference>
<dbReference type="PANTHER" id="PTHR23021:SF11">
    <property type="entry name" value="SERPENTINE RECEPTOR, CLASS T"/>
    <property type="match status" value="1"/>
</dbReference>
<feature type="transmembrane region" description="Helical" evidence="1">
    <location>
        <begin position="235"/>
        <end position="259"/>
    </location>
</feature>
<organism evidence="2 3">
    <name type="scientific">Mesorhabditis spiculigera</name>
    <dbReference type="NCBI Taxonomy" id="96644"/>
    <lineage>
        <taxon>Eukaryota</taxon>
        <taxon>Metazoa</taxon>
        <taxon>Ecdysozoa</taxon>
        <taxon>Nematoda</taxon>
        <taxon>Chromadorea</taxon>
        <taxon>Rhabditida</taxon>
        <taxon>Rhabditina</taxon>
        <taxon>Rhabditomorpha</taxon>
        <taxon>Rhabditoidea</taxon>
        <taxon>Rhabditidae</taxon>
        <taxon>Mesorhabditinae</taxon>
        <taxon>Mesorhabditis</taxon>
    </lineage>
</organism>
<reference evidence="2" key="1">
    <citation type="submission" date="2023-06" db="EMBL/GenBank/DDBJ databases">
        <authorList>
            <person name="Delattre M."/>
        </authorList>
    </citation>
    <scope>NUCLEOTIDE SEQUENCE</scope>
    <source>
        <strain evidence="2">AF72</strain>
    </source>
</reference>
<evidence type="ECO:0000313" key="3">
    <source>
        <dbReference type="Proteomes" id="UP001177023"/>
    </source>
</evidence>
<feature type="transmembrane region" description="Helical" evidence="1">
    <location>
        <begin position="187"/>
        <end position="215"/>
    </location>
</feature>
<feature type="transmembrane region" description="Helical" evidence="1">
    <location>
        <begin position="145"/>
        <end position="167"/>
    </location>
</feature>
<dbReference type="AlphaFoldDB" id="A0AA36DC38"/>
<feature type="transmembrane region" description="Helical" evidence="1">
    <location>
        <begin position="102"/>
        <end position="124"/>
    </location>
</feature>
<dbReference type="InterPro" id="IPR019425">
    <property type="entry name" value="7TM_GPCR_serpentine_rcpt_Srt"/>
</dbReference>
<keyword evidence="1" id="KW-0812">Transmembrane</keyword>
<gene>
    <name evidence="2" type="ORF">MSPICULIGERA_LOCUS23056</name>
</gene>
<comment type="caution">
    <text evidence="2">The sequence shown here is derived from an EMBL/GenBank/DDBJ whole genome shotgun (WGS) entry which is preliminary data.</text>
</comment>
<feature type="transmembrane region" description="Helical" evidence="1">
    <location>
        <begin position="73"/>
        <end position="90"/>
    </location>
</feature>
<dbReference type="Proteomes" id="UP001177023">
    <property type="component" value="Unassembled WGS sequence"/>
</dbReference>
<evidence type="ECO:0000256" key="1">
    <source>
        <dbReference type="SAM" id="Phobius"/>
    </source>
</evidence>